<comment type="caution">
    <text evidence="1">The sequence shown here is derived from an EMBL/GenBank/DDBJ whole genome shotgun (WGS) entry which is preliminary data.</text>
</comment>
<sequence length="1097" mass="124086">GEVCIVRESCILPCIFPPGDELVLHWIQLKGGDTFVHTYYHNQDQLAHQSQQFRGRTSLFKDQIRKGNVSLLLRGVQFQDQGQYKCYTSTISGNKESFVNLDVEAPVGEVDIQQVGNRITCSSEGIYPEPELTWSTSPPSNVNLESTTTVQQTEQQLYNISSSLIVSDSVTDLVYSCTVSTRTNSRRATLKFSSVSGCGTETTIPCTSSNTTLTKLIWRFNHSQIILNQTRTDRTVSEEWRQQVKDVSESGKLTLQELSSNQEGIYTCELRNEEETDVTITNLKISKDCSTPSSQSNVAGIVVGVILFVVLVVGLFFYRYKMKSKKKQKADIHTEEAVNLNLEKVINIFVTFGLDYCTFYSGMNRKLRPFQSTEQHQQREVISRMTGIKCFVFVVVLTFQQGLIRGDIEVSCAPMGSCILPCSFNNNDSVLIHWTTKDIYVHSYYNNSDQLKHQEQRFRGRTSLFKEQISRGNASLQLTEVEVQDEGRYQCYISTDTATSSYINLKVDASIFSVCGTETTIPCTSSNTTLTKLIWRFNHSQIILIQTRTDRTVSEEWRQQLRNEEETKITNTFLRTDNCQRISTSVVGFIIGVVAASVIVGAVLVLVGLVIYRKKTRGEMNLKIQVKHNMKNKSLFSREQQGKTNMDKKDIELGNKDETKPDADVFCVFGKSCILPCSFQGGTDVVLHWINDMGNTIVHSYYNNRDQLAQTRSSRVIYPEPELTWSTSPPSNVTFNNTATVQQTEQQLYNISSSLIVSDSVTDLVYSCTVSTRTNSRRATLKFYVCGTETTIPCTSSNTTLTKLIWRFNHSQIILIQTRTDRTVSEEWRQQVKDVSESGKLTLQELSSNQEGIYTCELRNEEETKITNIFLRTDNCQDAELFCVFGKSCILPCSFQGGTDSTIDWVKIKGDTDVHTNVHHYNNNRDQLAHQEQRFRGRTSLFKEQISRGNASLQLTEVEVQDQGRYECHTSSISSKKESFINVTVDVNPLVQNIKIFCFSVPVGEVNIQQVGNRITCSSEGIYPEPELTWSTSPPSNVTFNNTATVQQTEQQLYNISSSLIVSDSVTDLVYSCTVSTRTNSRRTTLKFTSICQCLWH</sequence>
<organism evidence="1 2">
    <name type="scientific">Scortum barcoo</name>
    <name type="common">barcoo grunter</name>
    <dbReference type="NCBI Taxonomy" id="214431"/>
    <lineage>
        <taxon>Eukaryota</taxon>
        <taxon>Metazoa</taxon>
        <taxon>Chordata</taxon>
        <taxon>Craniata</taxon>
        <taxon>Vertebrata</taxon>
        <taxon>Euteleostomi</taxon>
        <taxon>Actinopterygii</taxon>
        <taxon>Neopterygii</taxon>
        <taxon>Teleostei</taxon>
        <taxon>Neoteleostei</taxon>
        <taxon>Acanthomorphata</taxon>
        <taxon>Eupercaria</taxon>
        <taxon>Centrarchiformes</taxon>
        <taxon>Terapontoidei</taxon>
        <taxon>Terapontidae</taxon>
        <taxon>Scortum</taxon>
    </lineage>
</organism>
<keyword evidence="2" id="KW-1185">Reference proteome</keyword>
<dbReference type="Proteomes" id="UP000831701">
    <property type="component" value="Chromosome 21"/>
</dbReference>
<evidence type="ECO:0000313" key="2">
    <source>
        <dbReference type="Proteomes" id="UP000831701"/>
    </source>
</evidence>
<name>A0ACB8VIY5_9TELE</name>
<reference evidence="1" key="1">
    <citation type="submission" date="2022-04" db="EMBL/GenBank/DDBJ databases">
        <title>Jade perch genome.</title>
        <authorList>
            <person name="Chao B."/>
        </authorList>
    </citation>
    <scope>NUCLEOTIDE SEQUENCE</scope>
    <source>
        <strain evidence="1">CB-2022</strain>
    </source>
</reference>
<proteinExistence type="predicted"/>
<dbReference type="EMBL" id="CM041551">
    <property type="protein sequence ID" value="KAI3355486.1"/>
    <property type="molecule type" value="Genomic_DNA"/>
</dbReference>
<protein>
    <submittedName>
        <fullName evidence="1">Uncharacterized protein</fullName>
    </submittedName>
</protein>
<accession>A0ACB8VIY5</accession>
<evidence type="ECO:0000313" key="1">
    <source>
        <dbReference type="EMBL" id="KAI3355486.1"/>
    </source>
</evidence>
<gene>
    <name evidence="1" type="ORF">L3Q82_018322</name>
</gene>
<feature type="non-terminal residue" evidence="1">
    <location>
        <position position="1"/>
    </location>
</feature>